<comment type="caution">
    <text evidence="2">The sequence shown here is derived from an EMBL/GenBank/DDBJ whole genome shotgun (WGS) entry which is preliminary data.</text>
</comment>
<dbReference type="AlphaFoldDB" id="A0A9Q4G0P7"/>
<dbReference type="PROSITE" id="PS51257">
    <property type="entry name" value="PROKAR_LIPOPROTEIN"/>
    <property type="match status" value="1"/>
</dbReference>
<dbReference type="Proteomes" id="UP001057753">
    <property type="component" value="Unassembled WGS sequence"/>
</dbReference>
<accession>A0A9Q4G0P7</accession>
<evidence type="ECO:0000256" key="1">
    <source>
        <dbReference type="SAM" id="SignalP"/>
    </source>
</evidence>
<keyword evidence="1" id="KW-0732">Signal</keyword>
<name>A0A9Q4G0P7_SALAG</name>
<proteinExistence type="predicted"/>
<evidence type="ECO:0000313" key="3">
    <source>
        <dbReference type="Proteomes" id="UP001057753"/>
    </source>
</evidence>
<protein>
    <recommendedName>
        <fullName evidence="4">Lipoprotein</fullName>
    </recommendedName>
</protein>
<feature type="signal peptide" evidence="1">
    <location>
        <begin position="1"/>
        <end position="22"/>
    </location>
</feature>
<reference evidence="2" key="1">
    <citation type="submission" date="2020-06" db="EMBL/GenBank/DDBJ databases">
        <title>Insight into the genomes of haloalkaliphilic bacilli from Kenyan soda lakes.</title>
        <authorList>
            <person name="Mwirichia R."/>
            <person name="Villamizar G.C."/>
            <person name="Poehlein A."/>
            <person name="Mugweru J."/>
            <person name="Kipnyargis A."/>
            <person name="Kiplimo D."/>
            <person name="Orwa P."/>
            <person name="Daniel R."/>
        </authorList>
    </citation>
    <scope>NUCLEOTIDE SEQUENCE</scope>
    <source>
        <strain evidence="2">B1096_S55</strain>
    </source>
</reference>
<keyword evidence="3" id="KW-1185">Reference proteome</keyword>
<sequence length="169" mass="19876">MKKTKKIILMMTLVCLAILTTACSPTNELVDYWNDHYLVNYAEPIDEFFDNLAEYENSEIISQEDEIAAIHALQEQHANIIATLEDFDISHDETQEVHDMLLSANKHRTEGLASLEESITAFFVDDWETNEQEWGNYYESFTKANVEEEKYHEKWEELIEEFNIEVEEE</sequence>
<gene>
    <name evidence="2" type="ORF">HXA33_16010</name>
</gene>
<dbReference type="EMBL" id="JABXYM010000001">
    <property type="protein sequence ID" value="MCR6098044.1"/>
    <property type="molecule type" value="Genomic_DNA"/>
</dbReference>
<evidence type="ECO:0000313" key="2">
    <source>
        <dbReference type="EMBL" id="MCR6098044.1"/>
    </source>
</evidence>
<feature type="chain" id="PRO_5040229931" description="Lipoprotein" evidence="1">
    <location>
        <begin position="23"/>
        <end position="169"/>
    </location>
</feature>
<organism evidence="2 3">
    <name type="scientific">Salipaludibacillus agaradhaerens</name>
    <name type="common">Bacillus agaradhaerens</name>
    <dbReference type="NCBI Taxonomy" id="76935"/>
    <lineage>
        <taxon>Bacteria</taxon>
        <taxon>Bacillati</taxon>
        <taxon>Bacillota</taxon>
        <taxon>Bacilli</taxon>
        <taxon>Bacillales</taxon>
        <taxon>Bacillaceae</taxon>
    </lineage>
</organism>
<evidence type="ECO:0008006" key="4">
    <source>
        <dbReference type="Google" id="ProtNLM"/>
    </source>
</evidence>
<dbReference type="RefSeq" id="WP_257822424.1">
    <property type="nucleotide sequence ID" value="NZ_JABXYM010000001.1"/>
</dbReference>